<dbReference type="KEGG" id="yti:FNA67_17840"/>
<reference evidence="4 5" key="1">
    <citation type="journal article" date="2015" name="Int. J. Syst. Evol. Microbiol.">
        <title>Youhaiella tibetensis gen. nov., sp. nov., isolated from subsurface sediment.</title>
        <authorList>
            <person name="Wang Y.X."/>
            <person name="Huang F.Q."/>
            <person name="Nogi Y."/>
            <person name="Pang S.J."/>
            <person name="Wang P.K."/>
            <person name="Lv J."/>
        </authorList>
    </citation>
    <scope>NUCLEOTIDE SEQUENCE [LARGE SCALE GENOMIC DNA]</scope>
    <source>
        <strain evidence="5">fig4</strain>
    </source>
</reference>
<evidence type="ECO:0000256" key="1">
    <source>
        <dbReference type="SAM" id="MobiDB-lite"/>
    </source>
</evidence>
<feature type="region of interest" description="Disordered" evidence="1">
    <location>
        <begin position="32"/>
        <end position="78"/>
    </location>
</feature>
<evidence type="ECO:0000256" key="2">
    <source>
        <dbReference type="SAM" id="Phobius"/>
    </source>
</evidence>
<keyword evidence="2" id="KW-1133">Transmembrane helix</keyword>
<feature type="compositionally biased region" description="Polar residues" evidence="1">
    <location>
        <begin position="60"/>
        <end position="73"/>
    </location>
</feature>
<evidence type="ECO:0000313" key="4">
    <source>
        <dbReference type="EMBL" id="QEE21926.1"/>
    </source>
</evidence>
<name>A0A5B9DS10_9HYPH</name>
<feature type="chain" id="PRO_5043310484" evidence="3">
    <location>
        <begin position="24"/>
        <end position="320"/>
    </location>
</feature>
<dbReference type="Gene3D" id="3.10.450.240">
    <property type="match status" value="1"/>
</dbReference>
<keyword evidence="3" id="KW-0732">Signal</keyword>
<evidence type="ECO:0000256" key="3">
    <source>
        <dbReference type="SAM" id="SignalP"/>
    </source>
</evidence>
<evidence type="ECO:0000313" key="5">
    <source>
        <dbReference type="Proteomes" id="UP000321062"/>
    </source>
</evidence>
<dbReference type="EMBL" id="CP041690">
    <property type="protein sequence ID" value="QEE21926.1"/>
    <property type="molecule type" value="Genomic_DNA"/>
</dbReference>
<keyword evidence="5" id="KW-1185">Reference proteome</keyword>
<accession>A0A5B9DS10</accession>
<feature type="transmembrane region" description="Helical" evidence="2">
    <location>
        <begin position="103"/>
        <end position="136"/>
    </location>
</feature>
<dbReference type="Pfam" id="PF04280">
    <property type="entry name" value="Tim44"/>
    <property type="match status" value="1"/>
</dbReference>
<dbReference type="AlphaFoldDB" id="A0A5B9DS10"/>
<protein>
    <submittedName>
        <fullName evidence="4">Tim44 domain-containing protein</fullName>
    </submittedName>
</protein>
<keyword evidence="2" id="KW-0812">Transmembrane</keyword>
<proteinExistence type="predicted"/>
<keyword evidence="2" id="KW-0472">Membrane</keyword>
<dbReference type="InterPro" id="IPR007379">
    <property type="entry name" value="Tim44-like_dom"/>
</dbReference>
<dbReference type="Proteomes" id="UP000321062">
    <property type="component" value="Chromosome"/>
</dbReference>
<dbReference type="InterPro" id="IPR032710">
    <property type="entry name" value="NTF2-like_dom_sf"/>
</dbReference>
<dbReference type="OrthoDB" id="9780873at2"/>
<sequence>MFASRSFRLASLFASIAMVASMAMVDQAEARRGGSFGSRGTRTFQAPAPTNTAPMTTPPVQRTMTQNPQTGATTPAAGVAQPRGGFFGGFGGAMLRGLMFGGLLGLLFGAGFGGFGGILAMLFQVAIIGGLIYLAMRLFRSPQRRTATAGGPDFAYEAPRDQTARYNAGNAAGAGYGASRRPADTNEIGIGQADLEAFESMLTRVQAAFSQENYAALRTLTTPEMMSYLSEELGNNATNGVRNEVSDVTLLQGDLSESWREGRTDYATAAMRYSSIDVTRDRVTGRVVEGDPDKATEATELWTFTRPVGGTWLLSAIQEA</sequence>
<organism evidence="4 5">
    <name type="scientific">Paradevosia tibetensis</name>
    <dbReference type="NCBI Taxonomy" id="1447062"/>
    <lineage>
        <taxon>Bacteria</taxon>
        <taxon>Pseudomonadati</taxon>
        <taxon>Pseudomonadota</taxon>
        <taxon>Alphaproteobacteria</taxon>
        <taxon>Hyphomicrobiales</taxon>
        <taxon>Devosiaceae</taxon>
        <taxon>Paradevosia</taxon>
    </lineage>
</organism>
<feature type="compositionally biased region" description="Low complexity" evidence="1">
    <location>
        <begin position="38"/>
        <end position="59"/>
    </location>
</feature>
<dbReference type="PANTHER" id="PTHR41542:SF1">
    <property type="entry name" value="BLL5807 PROTEIN"/>
    <property type="match status" value="1"/>
</dbReference>
<dbReference type="RefSeq" id="WP_147657353.1">
    <property type="nucleotide sequence ID" value="NZ_BMFM01000002.1"/>
</dbReference>
<dbReference type="SMART" id="SM00978">
    <property type="entry name" value="Tim44"/>
    <property type="match status" value="1"/>
</dbReference>
<feature type="signal peptide" evidence="3">
    <location>
        <begin position="1"/>
        <end position="23"/>
    </location>
</feature>
<dbReference type="SUPFAM" id="SSF54427">
    <property type="entry name" value="NTF2-like"/>
    <property type="match status" value="1"/>
</dbReference>
<gene>
    <name evidence="4" type="ORF">FNA67_17840</name>
</gene>
<dbReference type="PANTHER" id="PTHR41542">
    <property type="entry name" value="BLL5807 PROTEIN"/>
    <property type="match status" value="1"/>
</dbReference>